<keyword evidence="3 5" id="KW-1133">Transmembrane helix</keyword>
<feature type="transmembrane region" description="Helical" evidence="5">
    <location>
        <begin position="82"/>
        <end position="101"/>
    </location>
</feature>
<dbReference type="PANTHER" id="PTHR37422:SF23">
    <property type="entry name" value="TEICHURONIC ACID BIOSYNTHESIS PROTEIN TUAE"/>
    <property type="match status" value="1"/>
</dbReference>
<feature type="transmembrane region" description="Helical" evidence="5">
    <location>
        <begin position="53"/>
        <end position="70"/>
    </location>
</feature>
<evidence type="ECO:0000313" key="7">
    <source>
        <dbReference type="EMBL" id="GAA1525534.1"/>
    </source>
</evidence>
<feature type="transmembrane region" description="Helical" evidence="5">
    <location>
        <begin position="180"/>
        <end position="197"/>
    </location>
</feature>
<feature type="transmembrane region" description="Helical" evidence="5">
    <location>
        <begin position="107"/>
        <end position="127"/>
    </location>
</feature>
<feature type="transmembrane region" description="Helical" evidence="5">
    <location>
        <begin position="226"/>
        <end position="241"/>
    </location>
</feature>
<keyword evidence="4 5" id="KW-0472">Membrane</keyword>
<evidence type="ECO:0000313" key="8">
    <source>
        <dbReference type="Proteomes" id="UP001500842"/>
    </source>
</evidence>
<dbReference type="RefSeq" id="WP_141003097.1">
    <property type="nucleotide sequence ID" value="NZ_BAAAOR010000024.1"/>
</dbReference>
<dbReference type="Proteomes" id="UP001500842">
    <property type="component" value="Unassembled WGS sequence"/>
</dbReference>
<evidence type="ECO:0000259" key="6">
    <source>
        <dbReference type="Pfam" id="PF04932"/>
    </source>
</evidence>
<proteinExistence type="predicted"/>
<dbReference type="InterPro" id="IPR007016">
    <property type="entry name" value="O-antigen_ligase-rel_domated"/>
</dbReference>
<comment type="subcellular location">
    <subcellularLocation>
        <location evidence="1">Membrane</location>
        <topology evidence="1">Multi-pass membrane protein</topology>
    </subcellularLocation>
</comment>
<evidence type="ECO:0000256" key="1">
    <source>
        <dbReference type="ARBA" id="ARBA00004141"/>
    </source>
</evidence>
<gene>
    <name evidence="7" type="ORF">GCM10009788_31470</name>
</gene>
<accession>A0ABN2ARM2</accession>
<sequence>MSQLLVDARPRPPAVPGFAPVGPGTSRWAALGVAAVMVVLPFGDVGVPVLGMSLVYVAMALPALLALGALARDEAVLPASGVLLGLGLCAAGGVVSTAVGVRPPDGVTLVVISFLTLGYAVGVSFAYRPGLERDGPDLLVLVGGVVAVMTLVSAGSLEAAEGGSVINGRLTGPFAQPNELGIFCAALLPIAVACLVTTPSRRRLAVLGIATACLAMAWAMSMSRGAWIGGIAALVCLAIAEPRTRRALAGIGAAVVATCAAALVLPTSTAVLGALGARLRSLQDPSQNQYDDRPLIWAEAWRQATTHPWFGVGPGGYPVAAGDSTSAISSYGAQHPHDLLLTVLAERGAIGLGFGAVVVAGCVIAARRHALAGPAVDVGGSLLRTRSMAVIAALVAVAVHCVFDMPLRNPIVAGLVWTLLGMAVVAETARSDGRPS</sequence>
<feature type="transmembrane region" description="Helical" evidence="5">
    <location>
        <begin position="139"/>
        <end position="160"/>
    </location>
</feature>
<dbReference type="PANTHER" id="PTHR37422">
    <property type="entry name" value="TEICHURONIC ACID BIOSYNTHESIS PROTEIN TUAE"/>
    <property type="match status" value="1"/>
</dbReference>
<evidence type="ECO:0000256" key="5">
    <source>
        <dbReference type="SAM" id="Phobius"/>
    </source>
</evidence>
<evidence type="ECO:0000256" key="3">
    <source>
        <dbReference type="ARBA" id="ARBA00022989"/>
    </source>
</evidence>
<protein>
    <recommendedName>
        <fullName evidence="6">O-antigen ligase-related domain-containing protein</fullName>
    </recommendedName>
</protein>
<dbReference type="InterPro" id="IPR051533">
    <property type="entry name" value="WaaL-like"/>
</dbReference>
<feature type="domain" description="O-antigen ligase-related" evidence="6">
    <location>
        <begin position="210"/>
        <end position="352"/>
    </location>
</feature>
<organism evidence="7 8">
    <name type="scientific">Nocardioides humi</name>
    <dbReference type="NCBI Taxonomy" id="449461"/>
    <lineage>
        <taxon>Bacteria</taxon>
        <taxon>Bacillati</taxon>
        <taxon>Actinomycetota</taxon>
        <taxon>Actinomycetes</taxon>
        <taxon>Propionibacteriales</taxon>
        <taxon>Nocardioidaceae</taxon>
        <taxon>Nocardioides</taxon>
    </lineage>
</organism>
<comment type="caution">
    <text evidence="7">The sequence shown here is derived from an EMBL/GenBank/DDBJ whole genome shotgun (WGS) entry which is preliminary data.</text>
</comment>
<dbReference type="EMBL" id="BAAAOR010000024">
    <property type="protein sequence ID" value="GAA1525534.1"/>
    <property type="molecule type" value="Genomic_DNA"/>
</dbReference>
<name>A0ABN2ARM2_9ACTN</name>
<dbReference type="Pfam" id="PF04932">
    <property type="entry name" value="Wzy_C"/>
    <property type="match status" value="1"/>
</dbReference>
<keyword evidence="8" id="KW-1185">Reference proteome</keyword>
<feature type="transmembrane region" description="Helical" evidence="5">
    <location>
        <begin position="248"/>
        <end position="275"/>
    </location>
</feature>
<feature type="transmembrane region" description="Helical" evidence="5">
    <location>
        <begin position="348"/>
        <end position="366"/>
    </location>
</feature>
<reference evidence="7 8" key="1">
    <citation type="journal article" date="2019" name="Int. J. Syst. Evol. Microbiol.">
        <title>The Global Catalogue of Microorganisms (GCM) 10K type strain sequencing project: providing services to taxonomists for standard genome sequencing and annotation.</title>
        <authorList>
            <consortium name="The Broad Institute Genomics Platform"/>
            <consortium name="The Broad Institute Genome Sequencing Center for Infectious Disease"/>
            <person name="Wu L."/>
            <person name="Ma J."/>
        </authorList>
    </citation>
    <scope>NUCLEOTIDE SEQUENCE [LARGE SCALE GENOMIC DNA]</scope>
    <source>
        <strain evidence="7 8">JCM 14942</strain>
    </source>
</reference>
<feature type="transmembrane region" description="Helical" evidence="5">
    <location>
        <begin position="204"/>
        <end position="220"/>
    </location>
</feature>
<evidence type="ECO:0000256" key="2">
    <source>
        <dbReference type="ARBA" id="ARBA00022692"/>
    </source>
</evidence>
<evidence type="ECO:0000256" key="4">
    <source>
        <dbReference type="ARBA" id="ARBA00023136"/>
    </source>
</evidence>
<keyword evidence="2 5" id="KW-0812">Transmembrane</keyword>